<keyword evidence="3" id="KW-1185">Reference proteome</keyword>
<accession>A0A4V2PV33</accession>
<gene>
    <name evidence="2" type="ORF">C7378_2391</name>
</gene>
<feature type="region of interest" description="Disordered" evidence="1">
    <location>
        <begin position="319"/>
        <end position="338"/>
    </location>
</feature>
<sequence length="338" mass="36721">MRKRTRITILVAAVILVLLVVAVYLRKKAPPEVARLLPESDGIVYLNLRPLRAATHFDQRQVPHDPDYQKFIDATGIVFERDLDEAAFALHRRPDPFGPNGPVAFSEVFDGRFDGHRLTNYLAGVAASQEKYAGHTIYNVPSDGRTVRVVLLGYDMVAISNTPTSEQIHSMIDRYRTAALPFSGSTLLAQHYADVPLLSLAWGVGQIGLPLGQEGGIRIMGIRLPLAVDATFIASLRWTGSIRLRIEEIAPTEGAATASAESIKALVSIFRAAENNLPGSLTDADTAALLNSTKVVHYKDRAVLTATLPPTLLQRIVSAPEKTHSLPVPSHGSGDGQR</sequence>
<dbReference type="OrthoDB" id="115250at2"/>
<comment type="caution">
    <text evidence="2">The sequence shown here is derived from an EMBL/GenBank/DDBJ whole genome shotgun (WGS) entry which is preliminary data.</text>
</comment>
<dbReference type="RefSeq" id="WP_131996687.1">
    <property type="nucleotide sequence ID" value="NZ_SMGK01000003.1"/>
</dbReference>
<evidence type="ECO:0000313" key="2">
    <source>
        <dbReference type="EMBL" id="TCK72801.1"/>
    </source>
</evidence>
<dbReference type="Proteomes" id="UP000295210">
    <property type="component" value="Unassembled WGS sequence"/>
</dbReference>
<evidence type="ECO:0000256" key="1">
    <source>
        <dbReference type="SAM" id="MobiDB-lite"/>
    </source>
</evidence>
<dbReference type="AlphaFoldDB" id="A0A4V2PV33"/>
<name>A0A4V2PV33_9BACT</name>
<organism evidence="2 3">
    <name type="scientific">Acidipila rosea</name>
    <dbReference type="NCBI Taxonomy" id="768535"/>
    <lineage>
        <taxon>Bacteria</taxon>
        <taxon>Pseudomonadati</taxon>
        <taxon>Acidobacteriota</taxon>
        <taxon>Terriglobia</taxon>
        <taxon>Terriglobales</taxon>
        <taxon>Acidobacteriaceae</taxon>
        <taxon>Acidipila</taxon>
    </lineage>
</organism>
<reference evidence="2 3" key="1">
    <citation type="submission" date="2019-03" db="EMBL/GenBank/DDBJ databases">
        <title>Genomic Encyclopedia of Type Strains, Phase IV (KMG-IV): sequencing the most valuable type-strain genomes for metagenomic binning, comparative biology and taxonomic classification.</title>
        <authorList>
            <person name="Goeker M."/>
        </authorList>
    </citation>
    <scope>NUCLEOTIDE SEQUENCE [LARGE SCALE GENOMIC DNA]</scope>
    <source>
        <strain evidence="2 3">DSM 103428</strain>
    </source>
</reference>
<evidence type="ECO:0000313" key="3">
    <source>
        <dbReference type="Proteomes" id="UP000295210"/>
    </source>
</evidence>
<protein>
    <submittedName>
        <fullName evidence="2">Uncharacterized protein</fullName>
    </submittedName>
</protein>
<dbReference type="EMBL" id="SMGK01000003">
    <property type="protein sequence ID" value="TCK72801.1"/>
    <property type="molecule type" value="Genomic_DNA"/>
</dbReference>
<proteinExistence type="predicted"/>